<dbReference type="InterPro" id="IPR029058">
    <property type="entry name" value="AB_hydrolase_fold"/>
</dbReference>
<evidence type="ECO:0000313" key="2">
    <source>
        <dbReference type="EMBL" id="MQW05638.1"/>
    </source>
</evidence>
<proteinExistence type="predicted"/>
<comment type="caution">
    <text evidence="2">The sequence shown here is derived from an EMBL/GenBank/DDBJ whole genome shotgun (WGS) entry which is preliminary data.</text>
</comment>
<dbReference type="PANTHER" id="PTHR43194">
    <property type="entry name" value="HYDROLASE ALPHA/BETA FOLD FAMILY"/>
    <property type="match status" value="1"/>
</dbReference>
<feature type="domain" description="AB hydrolase-1" evidence="1">
    <location>
        <begin position="78"/>
        <end position="334"/>
    </location>
</feature>
<accession>A0A6A7ZU55</accession>
<name>A0A6A7ZU55_RHIML</name>
<gene>
    <name evidence="2" type="ORF">GHK45_18260</name>
</gene>
<keyword evidence="2" id="KW-0378">Hydrolase</keyword>
<dbReference type="GO" id="GO:0016787">
    <property type="term" value="F:hydrolase activity"/>
    <property type="evidence" value="ECO:0007669"/>
    <property type="project" value="UniProtKB-KW"/>
</dbReference>
<sequence length="355" mass="37946">MTRPNAIFLALISTVFAAPVFAGDDRLVRTDRFVTIAGGERLFVREVRPAERQHAVSAVLLIHGARVPSVASFDLAVPGGSIAAELAAEGHSVYLIDLRGYGASSRPHEMDAPPGGGTPLMRTDEAVSDVAAAVEAVAEWSGDGKVSILGWATGGQWAAAFAARHSARVERLILYNSLYGASDRHPTLGRGSPLEAPDRPGSLNMAALGAYRLNTAESLFAAWDKSIPVPDKSEWRDPAVARAYADMALSSDPTSAERTPPSFRSPSGAMADSFELAFGRKQWSAEALTMPVLVIRSQYDFWSRPEDAAAIAREAPQASLVELPHATHFVHLDRSEAGRSAFLSAVTQFLDQAAR</sequence>
<dbReference type="Pfam" id="PF00561">
    <property type="entry name" value="Abhydrolase_1"/>
    <property type="match status" value="1"/>
</dbReference>
<dbReference type="Gene3D" id="3.40.50.1820">
    <property type="entry name" value="alpha/beta hydrolase"/>
    <property type="match status" value="1"/>
</dbReference>
<organism evidence="2">
    <name type="scientific">Rhizobium meliloti</name>
    <name type="common">Ensifer meliloti</name>
    <name type="synonym">Sinorhizobium meliloti</name>
    <dbReference type="NCBI Taxonomy" id="382"/>
    <lineage>
        <taxon>Bacteria</taxon>
        <taxon>Pseudomonadati</taxon>
        <taxon>Pseudomonadota</taxon>
        <taxon>Alphaproteobacteria</taxon>
        <taxon>Hyphomicrobiales</taxon>
        <taxon>Rhizobiaceae</taxon>
        <taxon>Sinorhizobium/Ensifer group</taxon>
        <taxon>Sinorhizobium</taxon>
    </lineage>
</organism>
<dbReference type="RefSeq" id="WP_127524883.1">
    <property type="nucleotide sequence ID" value="NZ_CP136280.1"/>
</dbReference>
<dbReference type="SUPFAM" id="SSF53474">
    <property type="entry name" value="alpha/beta-Hydrolases"/>
    <property type="match status" value="1"/>
</dbReference>
<protein>
    <submittedName>
        <fullName evidence="2">Alpha/beta fold hydrolase</fullName>
    </submittedName>
</protein>
<dbReference type="EMBL" id="WISP01000135">
    <property type="protein sequence ID" value="MQW05638.1"/>
    <property type="molecule type" value="Genomic_DNA"/>
</dbReference>
<evidence type="ECO:0000259" key="1">
    <source>
        <dbReference type="Pfam" id="PF00561"/>
    </source>
</evidence>
<dbReference type="AlphaFoldDB" id="A0A6A7ZU55"/>
<reference evidence="2" key="1">
    <citation type="journal article" date="2013" name="Genome Biol.">
        <title>Comparative genomics of the core and accessory genomes of 48 Sinorhizobium strains comprising five genospecies.</title>
        <authorList>
            <person name="Sugawara M."/>
            <person name="Epstein B."/>
            <person name="Badgley B.D."/>
            <person name="Unno T."/>
            <person name="Xu L."/>
            <person name="Reese J."/>
            <person name="Gyaneshwar P."/>
            <person name="Denny R."/>
            <person name="Mudge J."/>
            <person name="Bharti A.K."/>
            <person name="Farmer A.D."/>
            <person name="May G.D."/>
            <person name="Woodward J.E."/>
            <person name="Medigue C."/>
            <person name="Vallenet D."/>
            <person name="Lajus A."/>
            <person name="Rouy Z."/>
            <person name="Martinez-Vaz B."/>
            <person name="Tiffin P."/>
            <person name="Young N.D."/>
            <person name="Sadowsky M.J."/>
        </authorList>
    </citation>
    <scope>NUCLEOTIDE SEQUENCE</scope>
    <source>
        <strain evidence="2">M30</strain>
    </source>
</reference>
<dbReference type="InterPro" id="IPR000073">
    <property type="entry name" value="AB_hydrolase_1"/>
</dbReference>
<dbReference type="PANTHER" id="PTHR43194:SF2">
    <property type="entry name" value="PEROXISOMAL MEMBRANE PROTEIN LPX1"/>
    <property type="match status" value="1"/>
</dbReference>
<dbReference type="InterPro" id="IPR050228">
    <property type="entry name" value="Carboxylesterase_BioH"/>
</dbReference>